<feature type="compositionally biased region" description="Polar residues" evidence="1">
    <location>
        <begin position="1"/>
        <end position="13"/>
    </location>
</feature>
<proteinExistence type="predicted"/>
<feature type="region of interest" description="Disordered" evidence="1">
    <location>
        <begin position="219"/>
        <end position="243"/>
    </location>
</feature>
<sequence>MKQGNSKTLAPTSSRHKEVPTPVPSPPTTRPSSPDRDRDRDQGRGRSPNPRKRSHSHVHRDSRSKSRSPSYHSHPPTFSRADFSRAGYPPGYPYNLNDMSRFPNDIFAITSPPPHLDLSAMSMGRGDESMGARMMYQQMMLQQQHQQQVAQRRERLAALQAAQAAGHGRPPRQSPIDGSHRQHSQDHHYRGSTSASAPASEISDLVAFFDAVDRGGGTGSPSSLNALTSPNPNPNAGSNSDSWLDFLSNAAPASTIPLASSGSSHPHPRDSWGRSSSSSTVPLSVNIPGIRSGGSSNNAGGSSSADPYPFGIGMGMGQLSHLAHSQYPHGHSSMRNPSSGFDNMARQQMLADVFSGGGFR</sequence>
<dbReference type="EMBL" id="ML769632">
    <property type="protein sequence ID" value="KAE9391234.1"/>
    <property type="molecule type" value="Genomic_DNA"/>
</dbReference>
<feature type="compositionally biased region" description="Low complexity" evidence="1">
    <location>
        <begin position="293"/>
        <end position="304"/>
    </location>
</feature>
<evidence type="ECO:0000313" key="2">
    <source>
        <dbReference type="EMBL" id="KAE9391234.1"/>
    </source>
</evidence>
<feature type="compositionally biased region" description="Basic and acidic residues" evidence="1">
    <location>
        <begin position="33"/>
        <end position="44"/>
    </location>
</feature>
<dbReference type="Proteomes" id="UP000799118">
    <property type="component" value="Unassembled WGS sequence"/>
</dbReference>
<feature type="region of interest" description="Disordered" evidence="1">
    <location>
        <begin position="1"/>
        <end position="86"/>
    </location>
</feature>
<accession>A0A6A4H1J9</accession>
<dbReference type="AlphaFoldDB" id="A0A6A4H1J9"/>
<keyword evidence="3" id="KW-1185">Reference proteome</keyword>
<feature type="compositionally biased region" description="Basic and acidic residues" evidence="1">
    <location>
        <begin position="178"/>
        <end position="189"/>
    </location>
</feature>
<evidence type="ECO:0000256" key="1">
    <source>
        <dbReference type="SAM" id="MobiDB-lite"/>
    </source>
</evidence>
<feature type="compositionally biased region" description="Low complexity" evidence="1">
    <location>
        <begin position="67"/>
        <end position="76"/>
    </location>
</feature>
<gene>
    <name evidence="2" type="ORF">BT96DRAFT_317884</name>
</gene>
<feature type="compositionally biased region" description="Basic residues" evidence="1">
    <location>
        <begin position="49"/>
        <end position="58"/>
    </location>
</feature>
<organism evidence="2 3">
    <name type="scientific">Gymnopus androsaceus JB14</name>
    <dbReference type="NCBI Taxonomy" id="1447944"/>
    <lineage>
        <taxon>Eukaryota</taxon>
        <taxon>Fungi</taxon>
        <taxon>Dikarya</taxon>
        <taxon>Basidiomycota</taxon>
        <taxon>Agaricomycotina</taxon>
        <taxon>Agaricomycetes</taxon>
        <taxon>Agaricomycetidae</taxon>
        <taxon>Agaricales</taxon>
        <taxon>Marasmiineae</taxon>
        <taxon>Omphalotaceae</taxon>
        <taxon>Gymnopus</taxon>
    </lineage>
</organism>
<reference evidence="2" key="1">
    <citation type="journal article" date="2019" name="Environ. Microbiol.">
        <title>Fungal ecological strategies reflected in gene transcription - a case study of two litter decomposers.</title>
        <authorList>
            <person name="Barbi F."/>
            <person name="Kohler A."/>
            <person name="Barry K."/>
            <person name="Baskaran P."/>
            <person name="Daum C."/>
            <person name="Fauchery L."/>
            <person name="Ihrmark K."/>
            <person name="Kuo A."/>
            <person name="LaButti K."/>
            <person name="Lipzen A."/>
            <person name="Morin E."/>
            <person name="Grigoriev I.V."/>
            <person name="Henrissat B."/>
            <person name="Lindahl B."/>
            <person name="Martin F."/>
        </authorList>
    </citation>
    <scope>NUCLEOTIDE SEQUENCE</scope>
    <source>
        <strain evidence="2">JB14</strain>
    </source>
</reference>
<evidence type="ECO:0000313" key="3">
    <source>
        <dbReference type="Proteomes" id="UP000799118"/>
    </source>
</evidence>
<feature type="region of interest" description="Disordered" evidence="1">
    <location>
        <begin position="143"/>
        <end position="197"/>
    </location>
</feature>
<name>A0A6A4H1J9_9AGAR</name>
<feature type="region of interest" description="Disordered" evidence="1">
    <location>
        <begin position="257"/>
        <end position="304"/>
    </location>
</feature>
<protein>
    <submittedName>
        <fullName evidence="2">Uncharacterized protein</fullName>
    </submittedName>
</protein>